<gene>
    <name evidence="1" type="ORF">FALBO_13263</name>
</gene>
<dbReference type="EMBL" id="JAADYS010002048">
    <property type="protein sequence ID" value="KAF4459964.1"/>
    <property type="molecule type" value="Genomic_DNA"/>
</dbReference>
<dbReference type="Proteomes" id="UP000554235">
    <property type="component" value="Unassembled WGS sequence"/>
</dbReference>
<sequence>MLRNFSLMLRDPDRQPTVPRKFPRDGDLGNGFSIFVQYLPTHHNNIRTICPDLPELPAFLDPTQRSPAEATVTWYMLVYAASPAFQGDENRIVRVIDLTKRPSVGCTWNGVRRSGDKMESLPSRKSSRCCTRCAVHQQLPAKLPGEPDRGPRGAWTIR</sequence>
<organism evidence="1 2">
    <name type="scientific">Fusarium albosuccineum</name>
    <dbReference type="NCBI Taxonomy" id="1237068"/>
    <lineage>
        <taxon>Eukaryota</taxon>
        <taxon>Fungi</taxon>
        <taxon>Dikarya</taxon>
        <taxon>Ascomycota</taxon>
        <taxon>Pezizomycotina</taxon>
        <taxon>Sordariomycetes</taxon>
        <taxon>Hypocreomycetidae</taxon>
        <taxon>Hypocreales</taxon>
        <taxon>Nectriaceae</taxon>
        <taxon>Fusarium</taxon>
        <taxon>Fusarium decemcellulare species complex</taxon>
    </lineage>
</organism>
<reference evidence="1 2" key="1">
    <citation type="submission" date="2020-01" db="EMBL/GenBank/DDBJ databases">
        <title>Identification and distribution of gene clusters putatively required for synthesis of sphingolipid metabolism inhibitors in phylogenetically diverse species of the filamentous fungus Fusarium.</title>
        <authorList>
            <person name="Kim H.-S."/>
            <person name="Busman M."/>
            <person name="Brown D.W."/>
            <person name="Divon H."/>
            <person name="Uhlig S."/>
            <person name="Proctor R.H."/>
        </authorList>
    </citation>
    <scope>NUCLEOTIDE SEQUENCE [LARGE SCALE GENOMIC DNA]</scope>
    <source>
        <strain evidence="1 2">NRRL 20459</strain>
    </source>
</reference>
<comment type="caution">
    <text evidence="1">The sequence shown here is derived from an EMBL/GenBank/DDBJ whole genome shotgun (WGS) entry which is preliminary data.</text>
</comment>
<evidence type="ECO:0000313" key="2">
    <source>
        <dbReference type="Proteomes" id="UP000554235"/>
    </source>
</evidence>
<name>A0A8H4L2D9_9HYPO</name>
<evidence type="ECO:0000313" key="1">
    <source>
        <dbReference type="EMBL" id="KAF4459964.1"/>
    </source>
</evidence>
<accession>A0A8H4L2D9</accession>
<keyword evidence="2" id="KW-1185">Reference proteome</keyword>
<protein>
    <submittedName>
        <fullName evidence="1">Uncharacterized protein</fullName>
    </submittedName>
</protein>
<proteinExistence type="predicted"/>
<dbReference type="AlphaFoldDB" id="A0A8H4L2D9"/>